<dbReference type="Proteomes" id="UP000196877">
    <property type="component" value="Chromosome"/>
</dbReference>
<dbReference type="GeneID" id="92853198"/>
<keyword evidence="2" id="KW-1185">Reference proteome</keyword>
<dbReference type="RefSeq" id="WP_006640186.1">
    <property type="nucleotide sequence ID" value="NZ_CABJEH010000004.1"/>
</dbReference>
<dbReference type="EMBL" id="CP021920">
    <property type="protein sequence ID" value="ASB89370.1"/>
    <property type="molecule type" value="Genomic_DNA"/>
</dbReference>
<organism evidence="1 2">
    <name type="scientific">Bacillus sonorensis</name>
    <dbReference type="NCBI Taxonomy" id="119858"/>
    <lineage>
        <taxon>Bacteria</taxon>
        <taxon>Bacillati</taxon>
        <taxon>Bacillota</taxon>
        <taxon>Bacilli</taxon>
        <taxon>Bacillales</taxon>
        <taxon>Bacillaceae</taxon>
        <taxon>Bacillus</taxon>
    </lineage>
</organism>
<gene>
    <name evidence="1" type="ORF">S101395_02863</name>
</gene>
<sequence>MSNERESAFNNLVTLICKECEKHGFTLNELERIQPLVKKFYYDNAIPFKH</sequence>
<evidence type="ECO:0000313" key="1">
    <source>
        <dbReference type="EMBL" id="ASB89370.1"/>
    </source>
</evidence>
<protein>
    <submittedName>
        <fullName evidence="1">Uncharacterized protein</fullName>
    </submittedName>
</protein>
<evidence type="ECO:0000313" key="2">
    <source>
        <dbReference type="Proteomes" id="UP000196877"/>
    </source>
</evidence>
<name>A0ABN5AIY2_9BACI</name>
<accession>A0ABN5AIY2</accession>
<reference evidence="1 2" key="1">
    <citation type="submission" date="2017-06" db="EMBL/GenBank/DDBJ databases">
        <title>Genome sequence of Bacillus sonorensis strain SRCM101395.</title>
        <authorList>
            <person name="Cho S.H."/>
        </authorList>
    </citation>
    <scope>NUCLEOTIDE SEQUENCE [LARGE SCALE GENOMIC DNA]</scope>
    <source>
        <strain evidence="1 2">SRCM101395</strain>
    </source>
</reference>
<proteinExistence type="predicted"/>